<proteinExistence type="predicted"/>
<gene>
    <name evidence="1" type="ORF">RHMOL_Rhmol02G0205400</name>
</gene>
<protein>
    <submittedName>
        <fullName evidence="1">Uncharacterized protein</fullName>
    </submittedName>
</protein>
<accession>A0ACC0PS27</accession>
<reference evidence="1" key="1">
    <citation type="submission" date="2022-02" db="EMBL/GenBank/DDBJ databases">
        <title>Plant Genome Project.</title>
        <authorList>
            <person name="Zhang R.-G."/>
        </authorList>
    </citation>
    <scope>NUCLEOTIDE SEQUENCE</scope>
    <source>
        <strain evidence="1">AT1</strain>
    </source>
</reference>
<dbReference type="Proteomes" id="UP001062846">
    <property type="component" value="Chromosome 2"/>
</dbReference>
<organism evidence="1 2">
    <name type="scientific">Rhododendron molle</name>
    <name type="common">Chinese azalea</name>
    <name type="synonym">Azalea mollis</name>
    <dbReference type="NCBI Taxonomy" id="49168"/>
    <lineage>
        <taxon>Eukaryota</taxon>
        <taxon>Viridiplantae</taxon>
        <taxon>Streptophyta</taxon>
        <taxon>Embryophyta</taxon>
        <taxon>Tracheophyta</taxon>
        <taxon>Spermatophyta</taxon>
        <taxon>Magnoliopsida</taxon>
        <taxon>eudicotyledons</taxon>
        <taxon>Gunneridae</taxon>
        <taxon>Pentapetalae</taxon>
        <taxon>asterids</taxon>
        <taxon>Ericales</taxon>
        <taxon>Ericaceae</taxon>
        <taxon>Ericoideae</taxon>
        <taxon>Rhodoreae</taxon>
        <taxon>Rhododendron</taxon>
    </lineage>
</organism>
<dbReference type="EMBL" id="CM046389">
    <property type="protein sequence ID" value="KAI8568505.1"/>
    <property type="molecule type" value="Genomic_DNA"/>
</dbReference>
<name>A0ACC0PS27_RHOML</name>
<evidence type="ECO:0000313" key="1">
    <source>
        <dbReference type="EMBL" id="KAI8568505.1"/>
    </source>
</evidence>
<sequence length="54" mass="6103">MVNVLEVLNMVSVVVFKETKKIRLKSFVLILRRCIFQPIGLICLGVLVKSSEVV</sequence>
<keyword evidence="2" id="KW-1185">Reference proteome</keyword>
<comment type="caution">
    <text evidence="1">The sequence shown here is derived from an EMBL/GenBank/DDBJ whole genome shotgun (WGS) entry which is preliminary data.</text>
</comment>
<evidence type="ECO:0000313" key="2">
    <source>
        <dbReference type="Proteomes" id="UP001062846"/>
    </source>
</evidence>